<dbReference type="GO" id="GO:0005509">
    <property type="term" value="F:calcium ion binding"/>
    <property type="evidence" value="ECO:0007669"/>
    <property type="project" value="UniProtKB-UniRule"/>
</dbReference>
<dbReference type="SMART" id="SM00112">
    <property type="entry name" value="CA"/>
    <property type="match status" value="4"/>
</dbReference>
<dbReference type="GO" id="GO:0016342">
    <property type="term" value="C:catenin complex"/>
    <property type="evidence" value="ECO:0007669"/>
    <property type="project" value="TreeGrafter"/>
</dbReference>
<dbReference type="PANTHER" id="PTHR24027">
    <property type="entry name" value="CADHERIN-23"/>
    <property type="match status" value="1"/>
</dbReference>
<reference evidence="7" key="2">
    <citation type="submission" date="2025-09" db="UniProtKB">
        <authorList>
            <consortium name="Ensembl"/>
        </authorList>
    </citation>
    <scope>IDENTIFICATION</scope>
</reference>
<dbReference type="Pfam" id="PF00028">
    <property type="entry name" value="Cadherin"/>
    <property type="match status" value="4"/>
</dbReference>
<evidence type="ECO:0000256" key="4">
    <source>
        <dbReference type="ARBA" id="ARBA00023136"/>
    </source>
</evidence>
<dbReference type="GO" id="GO:0008013">
    <property type="term" value="F:beta-catenin binding"/>
    <property type="evidence" value="ECO:0007669"/>
    <property type="project" value="TreeGrafter"/>
</dbReference>
<keyword evidence="3 5" id="KW-0106">Calcium</keyword>
<sequence length="434" mass="47446">MDNDPLVFGVVGEEASRFFAVESLTGVVWLRQPLDRETKSEFTVEFSVSDSQGGRGVTPKTQPPAGTVNIQVGDVNDNAPTFHNQPYSVRIPENTPVGTPIFIVNATDPDQGAGGSVLYSFQPPSEFFAIDSGRGIVTVTRELDYEVTQAYQLQVNATVSLWAGLGFTALLCQISLWGTTVRMITAIDQDKGRPRGIGYTIVSGNTNSIFALDYISGALTLNGPLDRENPFYSNGFILTVKATELNDDRTPSDATVTTTFNILVIDLNDNAPEFNSSEYSVAITELAQVGFALPLFIQVQDKDEGPNSVFEVYLVGNNSHHFIISPTSIQGKADIRVRVAVPLDYETIPRYEFSLFANESVPDHVGFARVKISLINENDNRPIFSKALYNISLLENTTVGTTVLQVHVSRSVQLPLSNGVEVCRAPERFPSDSY</sequence>
<comment type="subcellular location">
    <subcellularLocation>
        <location evidence="1">Membrane</location>
    </subcellularLocation>
</comment>
<feature type="domain" description="Cadherin" evidence="6">
    <location>
        <begin position="83"/>
        <end position="158"/>
    </location>
</feature>
<evidence type="ECO:0000313" key="8">
    <source>
        <dbReference type="Proteomes" id="UP000694560"/>
    </source>
</evidence>
<dbReference type="InterPro" id="IPR039808">
    <property type="entry name" value="Cadherin"/>
</dbReference>
<name>A0A8C5U897_9PASS</name>
<evidence type="ECO:0000256" key="1">
    <source>
        <dbReference type="ARBA" id="ARBA00004370"/>
    </source>
</evidence>
<dbReference type="GO" id="GO:0007156">
    <property type="term" value="P:homophilic cell adhesion via plasma membrane adhesion molecules"/>
    <property type="evidence" value="ECO:0007669"/>
    <property type="project" value="InterPro"/>
</dbReference>
<feature type="domain" description="Cadherin" evidence="6">
    <location>
        <begin position="275"/>
        <end position="384"/>
    </location>
</feature>
<protein>
    <submittedName>
        <fullName evidence="7">Cadherin related 23</fullName>
    </submittedName>
</protein>
<keyword evidence="8" id="KW-1185">Reference proteome</keyword>
<dbReference type="GO" id="GO:0016477">
    <property type="term" value="P:cell migration"/>
    <property type="evidence" value="ECO:0007669"/>
    <property type="project" value="TreeGrafter"/>
</dbReference>
<dbReference type="CDD" id="cd11304">
    <property type="entry name" value="Cadherin_repeat"/>
    <property type="match status" value="4"/>
</dbReference>
<dbReference type="InterPro" id="IPR002126">
    <property type="entry name" value="Cadherin-like_dom"/>
</dbReference>
<dbReference type="PRINTS" id="PR00205">
    <property type="entry name" value="CADHERIN"/>
</dbReference>
<dbReference type="InterPro" id="IPR020894">
    <property type="entry name" value="Cadherin_CS"/>
</dbReference>
<dbReference type="Ensembl" id="ENSMCST00000019490.1">
    <property type="protein sequence ID" value="ENSMCSP00000019013.1"/>
    <property type="gene ID" value="ENSMCSG00000012730.1"/>
</dbReference>
<dbReference type="PROSITE" id="PS50268">
    <property type="entry name" value="CADHERIN_2"/>
    <property type="match status" value="4"/>
</dbReference>
<dbReference type="Gene3D" id="2.60.40.60">
    <property type="entry name" value="Cadherins"/>
    <property type="match status" value="5"/>
</dbReference>
<evidence type="ECO:0000259" key="6">
    <source>
        <dbReference type="PROSITE" id="PS50268"/>
    </source>
</evidence>
<evidence type="ECO:0000256" key="2">
    <source>
        <dbReference type="ARBA" id="ARBA00022737"/>
    </source>
</evidence>
<dbReference type="AlphaFoldDB" id="A0A8C5U897"/>
<dbReference type="SUPFAM" id="SSF49313">
    <property type="entry name" value="Cadherin-like"/>
    <property type="match status" value="4"/>
</dbReference>
<evidence type="ECO:0000256" key="3">
    <source>
        <dbReference type="ARBA" id="ARBA00022837"/>
    </source>
</evidence>
<evidence type="ECO:0000313" key="7">
    <source>
        <dbReference type="Ensembl" id="ENSMCSP00000019013.1"/>
    </source>
</evidence>
<keyword evidence="4" id="KW-0472">Membrane</keyword>
<feature type="domain" description="Cadherin" evidence="6">
    <location>
        <begin position="2"/>
        <end position="82"/>
    </location>
</feature>
<dbReference type="InterPro" id="IPR015919">
    <property type="entry name" value="Cadherin-like_sf"/>
</dbReference>
<proteinExistence type="predicted"/>
<keyword evidence="2" id="KW-0677">Repeat</keyword>
<accession>A0A8C5U897</accession>
<dbReference type="PROSITE" id="PS00232">
    <property type="entry name" value="CADHERIN_1"/>
    <property type="match status" value="2"/>
</dbReference>
<dbReference type="Proteomes" id="UP000694560">
    <property type="component" value="Unplaced"/>
</dbReference>
<organism evidence="7 8">
    <name type="scientific">Malurus cyaneus samueli</name>
    <dbReference type="NCBI Taxonomy" id="2593467"/>
    <lineage>
        <taxon>Eukaryota</taxon>
        <taxon>Metazoa</taxon>
        <taxon>Chordata</taxon>
        <taxon>Craniata</taxon>
        <taxon>Vertebrata</taxon>
        <taxon>Euteleostomi</taxon>
        <taxon>Archelosauria</taxon>
        <taxon>Archosauria</taxon>
        <taxon>Dinosauria</taxon>
        <taxon>Saurischia</taxon>
        <taxon>Theropoda</taxon>
        <taxon>Coelurosauria</taxon>
        <taxon>Aves</taxon>
        <taxon>Neognathae</taxon>
        <taxon>Neoaves</taxon>
        <taxon>Telluraves</taxon>
        <taxon>Australaves</taxon>
        <taxon>Passeriformes</taxon>
        <taxon>Meliphagoidea</taxon>
        <taxon>Maluridae</taxon>
        <taxon>Malurus</taxon>
    </lineage>
</organism>
<feature type="domain" description="Cadherin" evidence="6">
    <location>
        <begin position="178"/>
        <end position="274"/>
    </location>
</feature>
<dbReference type="GO" id="GO:0045296">
    <property type="term" value="F:cadherin binding"/>
    <property type="evidence" value="ECO:0007669"/>
    <property type="project" value="TreeGrafter"/>
</dbReference>
<reference evidence="7" key="1">
    <citation type="submission" date="2025-08" db="UniProtKB">
        <authorList>
            <consortium name="Ensembl"/>
        </authorList>
    </citation>
    <scope>IDENTIFICATION</scope>
</reference>
<dbReference type="PANTHER" id="PTHR24027:SF411">
    <property type="entry name" value="CADHERIN DOMAIN-CONTAINING PROTEIN"/>
    <property type="match status" value="1"/>
</dbReference>
<evidence type="ECO:0000256" key="5">
    <source>
        <dbReference type="PROSITE-ProRule" id="PRU00043"/>
    </source>
</evidence>